<protein>
    <recommendedName>
        <fullName evidence="1">DUF3298 domain-containing protein</fullName>
    </recommendedName>
</protein>
<dbReference type="Pfam" id="PF11738">
    <property type="entry name" value="DUF3298"/>
    <property type="match status" value="1"/>
</dbReference>
<gene>
    <name evidence="2" type="ORF">AWC14_14330</name>
</gene>
<reference evidence="2 3" key="1">
    <citation type="submission" date="2016-01" db="EMBL/GenBank/DDBJ databases">
        <title>The new phylogeny of the genus Mycobacterium.</title>
        <authorList>
            <person name="Tarcisio F."/>
            <person name="Conor M."/>
            <person name="Antonella G."/>
            <person name="Elisabetta G."/>
            <person name="Giulia F.S."/>
            <person name="Sara T."/>
            <person name="Anna F."/>
            <person name="Clotilde B."/>
            <person name="Roberto B."/>
            <person name="Veronica D.S."/>
            <person name="Fabio R."/>
            <person name="Monica P."/>
            <person name="Olivier J."/>
            <person name="Enrico T."/>
            <person name="Nicola S."/>
        </authorList>
    </citation>
    <scope>NUCLEOTIDE SEQUENCE [LARGE SCALE GENOMIC DNA]</scope>
    <source>
        <strain evidence="2 3">DSM 45166</strain>
    </source>
</reference>
<dbReference type="OrthoDB" id="4696640at2"/>
<proteinExistence type="predicted"/>
<dbReference type="RefSeq" id="WP_045383388.1">
    <property type="nucleotide sequence ID" value="NZ_BBKA01000099.1"/>
</dbReference>
<organism evidence="2 3">
    <name type="scientific">Mycobacterium kyorinense</name>
    <dbReference type="NCBI Taxonomy" id="487514"/>
    <lineage>
        <taxon>Bacteria</taxon>
        <taxon>Bacillati</taxon>
        <taxon>Actinomycetota</taxon>
        <taxon>Actinomycetes</taxon>
        <taxon>Mycobacteriales</taxon>
        <taxon>Mycobacteriaceae</taxon>
        <taxon>Mycobacterium</taxon>
    </lineage>
</organism>
<dbReference type="NCBIfam" id="NF043047">
    <property type="entry name" value="EstaseRv3036c"/>
    <property type="match status" value="1"/>
</dbReference>
<dbReference type="InterPro" id="IPR037126">
    <property type="entry name" value="PdaC/RsiV-like_sf"/>
</dbReference>
<dbReference type="InterPro" id="IPR021729">
    <property type="entry name" value="DUF3298"/>
</dbReference>
<evidence type="ECO:0000259" key="1">
    <source>
        <dbReference type="Pfam" id="PF11738"/>
    </source>
</evidence>
<dbReference type="AlphaFoldDB" id="A0A1X1XG49"/>
<dbReference type="Gene3D" id="3.30.565.40">
    <property type="entry name" value="Fervidobacterium nodosum Rt17-B1 like"/>
    <property type="match status" value="1"/>
</dbReference>
<keyword evidence="3" id="KW-1185">Reference proteome</keyword>
<comment type="caution">
    <text evidence="2">The sequence shown here is derived from an EMBL/GenBank/DDBJ whole genome shotgun (WGS) entry which is preliminary data.</text>
</comment>
<dbReference type="Gene3D" id="3.90.640.20">
    <property type="entry name" value="Heat-shock cognate protein, ATPase"/>
    <property type="match status" value="1"/>
</dbReference>
<dbReference type="STRING" id="487514.A5707_17965"/>
<accession>A0A1X1XG49</accession>
<dbReference type="Proteomes" id="UP000193487">
    <property type="component" value="Unassembled WGS sequence"/>
</dbReference>
<name>A0A1X1XG49_9MYCO</name>
<dbReference type="EMBL" id="LQPE01000164">
    <property type="protein sequence ID" value="ORV97876.1"/>
    <property type="molecule type" value="Genomic_DNA"/>
</dbReference>
<evidence type="ECO:0000313" key="3">
    <source>
        <dbReference type="Proteomes" id="UP000193487"/>
    </source>
</evidence>
<dbReference type="InterPro" id="IPR053421">
    <property type="entry name" value="Esterase_Immunogenic_RsiV"/>
</dbReference>
<sequence>MRTVIAAALLAAGALVGWPGGPPAVADPSCASLGGSLDGQTCHVHTSNATYTLDMKFPVDYPDQQALTDYLTQNRDGFINVAQTSGPRDQPYQMEVTSEQYRSGKPPKGTQSVVLKVFEDLGGPRPSTFYKGFNYDLDKRQPVTFDTLFAPGSKPLDAIYPIVQRELSRQTGLGAAIPPGTGLDSSHYQNFAITDDSLIFYFAPGELLPPFAGAAQAQVPRNAIPPLAVS</sequence>
<feature type="domain" description="DUF3298" evidence="1">
    <location>
        <begin position="147"/>
        <end position="221"/>
    </location>
</feature>
<evidence type="ECO:0000313" key="2">
    <source>
        <dbReference type="EMBL" id="ORV97876.1"/>
    </source>
</evidence>